<protein>
    <submittedName>
        <fullName evidence="1">Uncharacterized protein</fullName>
    </submittedName>
</protein>
<reference evidence="1 2" key="1">
    <citation type="submission" date="2020-04" db="EMBL/GenBank/DDBJ databases">
        <title>Draft genome of Pyxidicoccus fallax type strain.</title>
        <authorList>
            <person name="Whitworth D.E."/>
        </authorList>
    </citation>
    <scope>NUCLEOTIDE SEQUENCE [LARGE SCALE GENOMIC DNA]</scope>
    <source>
        <strain evidence="1 2">DSM 14698</strain>
    </source>
</reference>
<dbReference type="RefSeq" id="WP_169347303.1">
    <property type="nucleotide sequence ID" value="NZ_JABBJJ010000119.1"/>
</dbReference>
<keyword evidence="2" id="KW-1185">Reference proteome</keyword>
<accession>A0A848LJU3</accession>
<dbReference type="Pfam" id="PF19714">
    <property type="entry name" value="DUF6209"/>
    <property type="match status" value="1"/>
</dbReference>
<proteinExistence type="predicted"/>
<organism evidence="1 2">
    <name type="scientific">Pyxidicoccus fallax</name>
    <dbReference type="NCBI Taxonomy" id="394095"/>
    <lineage>
        <taxon>Bacteria</taxon>
        <taxon>Pseudomonadati</taxon>
        <taxon>Myxococcota</taxon>
        <taxon>Myxococcia</taxon>
        <taxon>Myxococcales</taxon>
        <taxon>Cystobacterineae</taxon>
        <taxon>Myxococcaceae</taxon>
        <taxon>Pyxidicoccus</taxon>
    </lineage>
</organism>
<sequence>MLSRHGLGKPAALYFTHTWNQRLEGDLTPGGKLSIYYDPHRMPLARDYLFGAPAQPITAHVKFSEQGPVQDKVLWSPAGILRHVDKDPLGYGSMLFQELVIPPDAEEVIVWFDYRSSDGQVHYDSDYGRNYAFRFLTRDVRPHELSSAANGSARQQGLAVHPRATQVRVRYRLLDKGVPGQLQEAPLKDTGKSDPEGHRIWVLPDAALPVGKPVVFDLAYQLNGRTYLDDNSGKHFMRK</sequence>
<dbReference type="Proteomes" id="UP000518300">
    <property type="component" value="Unassembled WGS sequence"/>
</dbReference>
<dbReference type="EMBL" id="JABBJJ010000119">
    <property type="protein sequence ID" value="NMO18027.1"/>
    <property type="molecule type" value="Genomic_DNA"/>
</dbReference>
<evidence type="ECO:0000313" key="1">
    <source>
        <dbReference type="EMBL" id="NMO18027.1"/>
    </source>
</evidence>
<name>A0A848LJU3_9BACT</name>
<comment type="caution">
    <text evidence="1">The sequence shown here is derived from an EMBL/GenBank/DDBJ whole genome shotgun (WGS) entry which is preliminary data.</text>
</comment>
<dbReference type="AlphaFoldDB" id="A0A848LJU3"/>
<evidence type="ECO:0000313" key="2">
    <source>
        <dbReference type="Proteomes" id="UP000518300"/>
    </source>
</evidence>
<gene>
    <name evidence="1" type="ORF">HG543_24670</name>
</gene>
<dbReference type="InterPro" id="IPR046181">
    <property type="entry name" value="DUF6209"/>
</dbReference>